<dbReference type="SUPFAM" id="SSF100950">
    <property type="entry name" value="NagB/RpiA/CoA transferase-like"/>
    <property type="match status" value="1"/>
</dbReference>
<dbReference type="GO" id="GO:0006043">
    <property type="term" value="P:glucosamine catabolic process"/>
    <property type="evidence" value="ECO:0007669"/>
    <property type="project" value="TreeGrafter"/>
</dbReference>
<dbReference type="Gene3D" id="3.40.50.1360">
    <property type="match status" value="1"/>
</dbReference>
<dbReference type="PROSITE" id="PS01161">
    <property type="entry name" value="GLC_GALNAC_ISOMERASE"/>
    <property type="match status" value="1"/>
</dbReference>
<evidence type="ECO:0000256" key="1">
    <source>
        <dbReference type="ARBA" id="ARBA00022801"/>
    </source>
</evidence>
<dbReference type="GO" id="GO:0004342">
    <property type="term" value="F:glucosamine-6-phosphate deaminase activity"/>
    <property type="evidence" value="ECO:0007669"/>
    <property type="project" value="UniProtKB-EC"/>
</dbReference>
<dbReference type="GO" id="GO:0019262">
    <property type="term" value="P:N-acetylneuraminate catabolic process"/>
    <property type="evidence" value="ECO:0007669"/>
    <property type="project" value="TreeGrafter"/>
</dbReference>
<dbReference type="InterPro" id="IPR006148">
    <property type="entry name" value="Glc/Gal-6P_isomerase"/>
</dbReference>
<sequence>MTSPTTTIEVAPDPAAVGEQVAARIAAIIEDKPNAVIGVATGSSPEPVYRALARRVREGLDVAGVQWYALDEYLGLPAGHPQCYRSVLERVLIEPLGADPATLHVPDGPVQDYEEAITAAGVDVQLLGIGENGHIGFNEPGTSFAAVTHRATLAESTRRANARFFTRLEDVPTECQTQGLATIMRAARIELVAIGTRKAAAVAAMLGEVTESCPASILQRHPDVHITLDPTAATKLSTARR</sequence>
<evidence type="ECO:0000256" key="2">
    <source>
        <dbReference type="ARBA" id="ARBA00023277"/>
    </source>
</evidence>
<name>A0A5S9R098_MYCVN</name>
<dbReference type="EC" id="3.5.99.6" evidence="4"/>
<keyword evidence="5" id="KW-1185">Reference proteome</keyword>
<evidence type="ECO:0000313" key="4">
    <source>
        <dbReference type="EMBL" id="CAA0125969.1"/>
    </source>
</evidence>
<dbReference type="RefSeq" id="WP_159232164.1">
    <property type="nucleotide sequence ID" value="NZ_CACSIP010000024.1"/>
</dbReference>
<evidence type="ECO:0000313" key="5">
    <source>
        <dbReference type="Proteomes" id="UP000430146"/>
    </source>
</evidence>
<dbReference type="OrthoDB" id="9791139at2"/>
<dbReference type="PANTHER" id="PTHR11280">
    <property type="entry name" value="GLUCOSAMINE-6-PHOSPHATE ISOMERASE"/>
    <property type="match status" value="1"/>
</dbReference>
<keyword evidence="1 4" id="KW-0378">Hydrolase</keyword>
<proteinExistence type="predicted"/>
<evidence type="ECO:0000259" key="3">
    <source>
        <dbReference type="Pfam" id="PF01182"/>
    </source>
</evidence>
<gene>
    <name evidence="4" type="primary">nagB</name>
    <name evidence="4" type="ORF">AELLOGFF_04703</name>
</gene>
<dbReference type="AlphaFoldDB" id="A0A5S9R098"/>
<dbReference type="EMBL" id="CACSIP010000024">
    <property type="protein sequence ID" value="CAA0125969.1"/>
    <property type="molecule type" value="Genomic_DNA"/>
</dbReference>
<dbReference type="CDD" id="cd01399">
    <property type="entry name" value="GlcN6P_deaminase"/>
    <property type="match status" value="1"/>
</dbReference>
<dbReference type="PANTHER" id="PTHR11280:SF5">
    <property type="entry name" value="GLUCOSAMINE-6-PHOSPHATE ISOMERASE"/>
    <property type="match status" value="1"/>
</dbReference>
<reference evidence="4 5" key="1">
    <citation type="submission" date="2019-11" db="EMBL/GenBank/DDBJ databases">
        <authorList>
            <person name="Holert J."/>
        </authorList>
    </citation>
    <scope>NUCLEOTIDE SEQUENCE [LARGE SCALE GENOMIC DNA]</scope>
    <source>
        <strain evidence="4">BC8_1</strain>
    </source>
</reference>
<dbReference type="InterPro" id="IPR004547">
    <property type="entry name" value="Glucosamine6P_isomerase"/>
</dbReference>
<dbReference type="GO" id="GO:0005737">
    <property type="term" value="C:cytoplasm"/>
    <property type="evidence" value="ECO:0007669"/>
    <property type="project" value="TreeGrafter"/>
</dbReference>
<dbReference type="InterPro" id="IPR018321">
    <property type="entry name" value="Glucosamine6P_isomerase_CS"/>
</dbReference>
<dbReference type="GO" id="GO:0005975">
    <property type="term" value="P:carbohydrate metabolic process"/>
    <property type="evidence" value="ECO:0007669"/>
    <property type="project" value="InterPro"/>
</dbReference>
<protein>
    <submittedName>
        <fullName evidence="4">Glucosamine-6-phosphate deaminase</fullName>
        <ecNumber evidence="4">3.5.99.6</ecNumber>
    </submittedName>
</protein>
<dbReference type="Pfam" id="PF01182">
    <property type="entry name" value="Glucosamine_iso"/>
    <property type="match status" value="1"/>
</dbReference>
<dbReference type="GO" id="GO:0006046">
    <property type="term" value="P:N-acetylglucosamine catabolic process"/>
    <property type="evidence" value="ECO:0007669"/>
    <property type="project" value="TreeGrafter"/>
</dbReference>
<keyword evidence="2" id="KW-0119">Carbohydrate metabolism</keyword>
<organism evidence="4 5">
    <name type="scientific">Mycolicibacterium vanbaalenii</name>
    <name type="common">Mycobacterium vanbaalenii</name>
    <dbReference type="NCBI Taxonomy" id="110539"/>
    <lineage>
        <taxon>Bacteria</taxon>
        <taxon>Bacillati</taxon>
        <taxon>Actinomycetota</taxon>
        <taxon>Actinomycetes</taxon>
        <taxon>Mycobacteriales</taxon>
        <taxon>Mycobacteriaceae</taxon>
        <taxon>Mycolicibacterium</taxon>
    </lineage>
</organism>
<dbReference type="Proteomes" id="UP000430146">
    <property type="component" value="Unassembled WGS sequence"/>
</dbReference>
<dbReference type="InterPro" id="IPR037171">
    <property type="entry name" value="NagB/RpiA_transferase-like"/>
</dbReference>
<dbReference type="GO" id="GO:0042802">
    <property type="term" value="F:identical protein binding"/>
    <property type="evidence" value="ECO:0007669"/>
    <property type="project" value="TreeGrafter"/>
</dbReference>
<feature type="domain" description="Glucosamine/galactosamine-6-phosphate isomerase" evidence="3">
    <location>
        <begin position="16"/>
        <end position="221"/>
    </location>
</feature>
<accession>A0A5S9R098</accession>